<reference evidence="8" key="1">
    <citation type="journal article" date="2020" name="mSystems">
        <title>Genome- and Community-Level Interaction Insights into Carbon Utilization and Element Cycling Functions of Hydrothermarchaeota in Hydrothermal Sediment.</title>
        <authorList>
            <person name="Zhou Z."/>
            <person name="Liu Y."/>
            <person name="Xu W."/>
            <person name="Pan J."/>
            <person name="Luo Z.H."/>
            <person name="Li M."/>
        </authorList>
    </citation>
    <scope>NUCLEOTIDE SEQUENCE [LARGE SCALE GENOMIC DNA]</scope>
    <source>
        <strain evidence="10">SpSt-10</strain>
        <strain evidence="9">SpSt-62</strain>
        <strain evidence="8">SpSt-97</strain>
    </source>
</reference>
<dbReference type="GO" id="GO:0003735">
    <property type="term" value="F:structural constituent of ribosome"/>
    <property type="evidence" value="ECO:0007669"/>
    <property type="project" value="InterPro"/>
</dbReference>
<keyword evidence="2 6" id="KW-0863">Zinc-finger</keyword>
<comment type="caution">
    <text evidence="6">Lacks conserved residue(s) required for the propagation of feature annotation.</text>
</comment>
<dbReference type="EMBL" id="DRUC01000021">
    <property type="protein sequence ID" value="HHF47859.1"/>
    <property type="molecule type" value="Genomic_DNA"/>
</dbReference>
<name>A0A7C3UB77_9EURY</name>
<dbReference type="NCBIfam" id="NF001669">
    <property type="entry name" value="PRK00432.1"/>
    <property type="match status" value="1"/>
</dbReference>
<evidence type="ECO:0000256" key="3">
    <source>
        <dbReference type="ARBA" id="ARBA00022833"/>
    </source>
</evidence>
<feature type="binding site" evidence="6">
    <location>
        <position position="49"/>
    </location>
    <ligand>
        <name>Zn(2+)</name>
        <dbReference type="ChEBI" id="CHEBI:29105"/>
    </ligand>
</feature>
<proteinExistence type="inferred from homology"/>
<feature type="domain" description="Small ribosomal subunit protein eS31" evidence="7">
    <location>
        <begin position="10"/>
        <end position="52"/>
    </location>
</feature>
<feature type="binding site" evidence="6">
    <location>
        <position position="46"/>
    </location>
    <ligand>
        <name>Zn(2+)</name>
        <dbReference type="ChEBI" id="CHEBI:29105"/>
    </ligand>
</feature>
<keyword evidence="5 6" id="KW-0687">Ribonucleoprotein</keyword>
<gene>
    <name evidence="6" type="primary">rps27ae</name>
    <name evidence="10" type="ORF">ENL48_01225</name>
    <name evidence="9" type="ORF">ENT89_02475</name>
    <name evidence="8" type="ORF">ENX77_01475</name>
</gene>
<accession>A0A7C3UB77</accession>
<feature type="binding site" evidence="6">
    <location>
        <position position="28"/>
    </location>
    <ligand>
        <name>Zn(2+)</name>
        <dbReference type="ChEBI" id="CHEBI:29105"/>
    </ligand>
</feature>
<dbReference type="Pfam" id="PF01599">
    <property type="entry name" value="Ribosomal_S27"/>
    <property type="match status" value="1"/>
</dbReference>
<dbReference type="HAMAP" id="MF_00777">
    <property type="entry name" value="Ribosomal_eS31"/>
    <property type="match status" value="1"/>
</dbReference>
<evidence type="ECO:0000313" key="8">
    <source>
        <dbReference type="EMBL" id="HGE65791.1"/>
    </source>
</evidence>
<evidence type="ECO:0000256" key="6">
    <source>
        <dbReference type="HAMAP-Rule" id="MF_00777"/>
    </source>
</evidence>
<dbReference type="GO" id="GO:0005840">
    <property type="term" value="C:ribosome"/>
    <property type="evidence" value="ECO:0007669"/>
    <property type="project" value="UniProtKB-KW"/>
</dbReference>
<evidence type="ECO:0000313" key="10">
    <source>
        <dbReference type="EMBL" id="HHF47859.1"/>
    </source>
</evidence>
<dbReference type="EMBL" id="DTPI01000008">
    <property type="protein sequence ID" value="HGE65791.1"/>
    <property type="molecule type" value="Genomic_DNA"/>
</dbReference>
<comment type="subunit">
    <text evidence="6">Part of the 30S ribosomal subunit.</text>
</comment>
<dbReference type="InterPro" id="IPR011332">
    <property type="entry name" value="Ribosomal_zn-bd"/>
</dbReference>
<dbReference type="EMBL" id="DTAK01000013">
    <property type="protein sequence ID" value="HGU59060.1"/>
    <property type="molecule type" value="Genomic_DNA"/>
</dbReference>
<keyword evidence="1 6" id="KW-0479">Metal-binding</keyword>
<comment type="cofactor">
    <cofactor evidence="6">
        <name>Zn(2+)</name>
        <dbReference type="ChEBI" id="CHEBI:29105"/>
    </cofactor>
    <text evidence="6">Binds 1 zinc ion per subunit.</text>
</comment>
<comment type="similarity">
    <text evidence="6">Belongs to the eukaryotic ribosomal protein eS31 family.</text>
</comment>
<evidence type="ECO:0000259" key="7">
    <source>
        <dbReference type="SMART" id="SM01402"/>
    </source>
</evidence>
<dbReference type="AlphaFoldDB" id="A0A7C3UB77"/>
<evidence type="ECO:0000256" key="5">
    <source>
        <dbReference type="ARBA" id="ARBA00023274"/>
    </source>
</evidence>
<dbReference type="InterPro" id="IPR022845">
    <property type="entry name" value="Ribosomal_eS31_arc"/>
</dbReference>
<dbReference type="GO" id="GO:0006412">
    <property type="term" value="P:translation"/>
    <property type="evidence" value="ECO:0007669"/>
    <property type="project" value="UniProtKB-UniRule"/>
</dbReference>
<dbReference type="Gene3D" id="6.20.50.180">
    <property type="match status" value="1"/>
</dbReference>
<protein>
    <recommendedName>
        <fullName evidence="6">Small ribosomal subunit protein eS31</fullName>
    </recommendedName>
</protein>
<keyword evidence="3 6" id="KW-0862">Zinc</keyword>
<dbReference type="InterPro" id="IPR002906">
    <property type="entry name" value="Ribosomal_eS31"/>
</dbReference>
<evidence type="ECO:0000256" key="2">
    <source>
        <dbReference type="ARBA" id="ARBA00022771"/>
    </source>
</evidence>
<organism evidence="8">
    <name type="scientific">Geoglobus ahangari</name>
    <dbReference type="NCBI Taxonomy" id="113653"/>
    <lineage>
        <taxon>Archaea</taxon>
        <taxon>Methanobacteriati</taxon>
        <taxon>Methanobacteriota</taxon>
        <taxon>Archaeoglobi</taxon>
        <taxon>Archaeoglobales</taxon>
        <taxon>Archaeoglobaceae</taxon>
        <taxon>Geoglobus</taxon>
    </lineage>
</organism>
<dbReference type="SUPFAM" id="SSF57829">
    <property type="entry name" value="Zn-binding ribosomal proteins"/>
    <property type="match status" value="1"/>
</dbReference>
<evidence type="ECO:0000256" key="4">
    <source>
        <dbReference type="ARBA" id="ARBA00022980"/>
    </source>
</evidence>
<keyword evidence="4 6" id="KW-0689">Ribosomal protein</keyword>
<comment type="caution">
    <text evidence="8">The sequence shown here is derived from an EMBL/GenBank/DDBJ whole genome shotgun (WGS) entry which is preliminary data.</text>
</comment>
<evidence type="ECO:0000313" key="9">
    <source>
        <dbReference type="EMBL" id="HGU59060.1"/>
    </source>
</evidence>
<dbReference type="SMART" id="SM01402">
    <property type="entry name" value="Ribosomal_S27"/>
    <property type="match status" value="1"/>
</dbReference>
<dbReference type="GO" id="GO:0008270">
    <property type="term" value="F:zinc ion binding"/>
    <property type="evidence" value="ECO:0007669"/>
    <property type="project" value="UniProtKB-UniRule"/>
</dbReference>
<evidence type="ECO:0000256" key="1">
    <source>
        <dbReference type="ARBA" id="ARBA00022723"/>
    </source>
</evidence>
<feature type="binding site" evidence="6">
    <location>
        <position position="31"/>
    </location>
    <ligand>
        <name>Zn(2+)</name>
        <dbReference type="ChEBI" id="CHEBI:29105"/>
    </ligand>
</feature>
<dbReference type="GO" id="GO:1990904">
    <property type="term" value="C:ribonucleoprotein complex"/>
    <property type="evidence" value="ECO:0007669"/>
    <property type="project" value="UniProtKB-KW"/>
</dbReference>
<sequence length="56" mass="6584">MPKKKGEVLVSEFYEIKGDKVIRKRKFCPRCGEGVFLAEHKDRRTCGKCGYTEFKR</sequence>